<gene>
    <name evidence="2" type="ORF">I5Q82_03300</name>
</gene>
<evidence type="ECO:0000259" key="1">
    <source>
        <dbReference type="Pfam" id="PF18899"/>
    </source>
</evidence>
<sequence length="127" mass="15184">MEMNLDEQMFWEKWEPLLPLYETLKQRLVETYPDMKIKVSKTQISFYNRHMFAMVSPPARRRKDWPKSFIMVSFGLPYQVDSPRIAMSVEAYPNRWTHHVSVESANDMDEALLGWIDEAYSFSQSKR</sequence>
<dbReference type="Proteomes" id="UP000596035">
    <property type="component" value="Chromosome"/>
</dbReference>
<dbReference type="Pfam" id="PF18899">
    <property type="entry name" value="DUF5655"/>
    <property type="match status" value="1"/>
</dbReference>
<accession>A0AA92QX51</accession>
<name>A0AA92QX51_9FIRM</name>
<evidence type="ECO:0000313" key="2">
    <source>
        <dbReference type="EMBL" id="QQR30742.1"/>
    </source>
</evidence>
<evidence type="ECO:0000313" key="3">
    <source>
        <dbReference type="Proteomes" id="UP000596035"/>
    </source>
</evidence>
<protein>
    <recommendedName>
        <fullName evidence="1">DUF5655 domain-containing protein</fullName>
    </recommendedName>
</protein>
<dbReference type="InterPro" id="IPR043714">
    <property type="entry name" value="DUF5655"/>
</dbReference>
<dbReference type="AlphaFoldDB" id="A0AA92QX51"/>
<reference evidence="2 3" key="1">
    <citation type="submission" date="2020-11" db="EMBL/GenBank/DDBJ databases">
        <title>Closed and high quality bacterial genomes of the OMM12 community.</title>
        <authorList>
            <person name="Marbouty M."/>
            <person name="Lamy-Besnier Q."/>
            <person name="Debarbieux L."/>
            <person name="Koszul R."/>
        </authorList>
    </citation>
    <scope>NUCLEOTIDE SEQUENCE [LARGE SCALE GENOMIC DNA]</scope>
    <source>
        <strain evidence="2 3">KB18</strain>
    </source>
</reference>
<feature type="domain" description="DUF5655" evidence="1">
    <location>
        <begin position="12"/>
        <end position="123"/>
    </location>
</feature>
<dbReference type="EMBL" id="CP065321">
    <property type="protein sequence ID" value="QQR30742.1"/>
    <property type="molecule type" value="Genomic_DNA"/>
</dbReference>
<organism evidence="2 3">
    <name type="scientific">Acutalibacter muris</name>
    <dbReference type="NCBI Taxonomy" id="1796620"/>
    <lineage>
        <taxon>Bacteria</taxon>
        <taxon>Bacillati</taxon>
        <taxon>Bacillota</taxon>
        <taxon>Clostridia</taxon>
        <taxon>Eubacteriales</taxon>
        <taxon>Acutalibacteraceae</taxon>
        <taxon>Acutalibacter</taxon>
    </lineage>
</organism>
<dbReference type="RefSeq" id="WP_088364444.1">
    <property type="nucleotide sequence ID" value="NZ_CP021422.1"/>
</dbReference>
<proteinExistence type="predicted"/>